<evidence type="ECO:0000313" key="4">
    <source>
        <dbReference type="EMBL" id="HFC98571.1"/>
    </source>
</evidence>
<dbReference type="GO" id="GO:0016020">
    <property type="term" value="C:membrane"/>
    <property type="evidence" value="ECO:0007669"/>
    <property type="project" value="InterPro"/>
</dbReference>
<keyword evidence="3" id="KW-0472">Membrane</keyword>
<dbReference type="EMBL" id="DRMH01000121">
    <property type="protein sequence ID" value="HFC98571.1"/>
    <property type="molecule type" value="Genomic_DNA"/>
</dbReference>
<comment type="caution">
    <text evidence="4">The sequence shown here is derived from an EMBL/GenBank/DDBJ whole genome shotgun (WGS) entry which is preliminary data.</text>
</comment>
<sequence>MTFTERVKARSEPFFLPLVRLLSRLRVHPSTVSVVGFIGVVLTGVILALGHLRMGGLLLALFGPLDAVDGMLARKTNQVSTFGAFLDSTLDRYAEIALFLGLIYYFLRLGNQWGVILCLLTLTGSLMVSYTRARAEGLGLSCKVGLFTRFERLLVLTVGLVFGGLIPILVLLSLLTHFTALQRIL</sequence>
<accession>A0A7C3CLB3</accession>
<keyword evidence="3" id="KW-0812">Transmembrane</keyword>
<feature type="non-terminal residue" evidence="4">
    <location>
        <position position="185"/>
    </location>
</feature>
<dbReference type="InterPro" id="IPR043130">
    <property type="entry name" value="CDP-OH_PTrfase_TM_dom"/>
</dbReference>
<organism evidence="4">
    <name type="scientific">Thermosulfurimonas dismutans</name>
    <dbReference type="NCBI Taxonomy" id="999894"/>
    <lineage>
        <taxon>Bacteria</taxon>
        <taxon>Pseudomonadati</taxon>
        <taxon>Thermodesulfobacteriota</taxon>
        <taxon>Thermodesulfobacteria</taxon>
        <taxon>Thermodesulfobacteriales</taxon>
        <taxon>Thermodesulfobacteriaceae</taxon>
        <taxon>Thermosulfurimonas</taxon>
    </lineage>
</organism>
<feature type="transmembrane region" description="Helical" evidence="3">
    <location>
        <begin position="30"/>
        <end position="52"/>
    </location>
</feature>
<dbReference type="Proteomes" id="UP000886043">
    <property type="component" value="Unassembled WGS sequence"/>
</dbReference>
<protein>
    <submittedName>
        <fullName evidence="4">CDP-alcohol phosphatidyltransferase family protein</fullName>
    </submittedName>
</protein>
<keyword evidence="3" id="KW-1133">Transmembrane helix</keyword>
<dbReference type="GO" id="GO:0008654">
    <property type="term" value="P:phospholipid biosynthetic process"/>
    <property type="evidence" value="ECO:0007669"/>
    <property type="project" value="InterPro"/>
</dbReference>
<dbReference type="GO" id="GO:0016780">
    <property type="term" value="F:phosphotransferase activity, for other substituted phosphate groups"/>
    <property type="evidence" value="ECO:0007669"/>
    <property type="project" value="InterPro"/>
</dbReference>
<comment type="similarity">
    <text evidence="2">Belongs to the CDP-alcohol phosphatidyltransferase class-I family.</text>
</comment>
<evidence type="ECO:0000256" key="1">
    <source>
        <dbReference type="ARBA" id="ARBA00022679"/>
    </source>
</evidence>
<gene>
    <name evidence="4" type="ORF">ENJ40_09000</name>
</gene>
<dbReference type="Gene3D" id="1.20.120.1760">
    <property type="match status" value="1"/>
</dbReference>
<dbReference type="AlphaFoldDB" id="A0A7C3CLB3"/>
<feature type="transmembrane region" description="Helical" evidence="3">
    <location>
        <begin position="153"/>
        <end position="175"/>
    </location>
</feature>
<evidence type="ECO:0000256" key="3">
    <source>
        <dbReference type="SAM" id="Phobius"/>
    </source>
</evidence>
<feature type="transmembrane region" description="Helical" evidence="3">
    <location>
        <begin position="114"/>
        <end position="133"/>
    </location>
</feature>
<name>A0A7C3CLB3_9BACT</name>
<feature type="transmembrane region" description="Helical" evidence="3">
    <location>
        <begin position="90"/>
        <end position="107"/>
    </location>
</feature>
<reference evidence="4" key="1">
    <citation type="journal article" date="2020" name="mSystems">
        <title>Genome- and Community-Level Interaction Insights into Carbon Utilization and Element Cycling Functions of Hydrothermarchaeota in Hydrothermal Sediment.</title>
        <authorList>
            <person name="Zhou Z."/>
            <person name="Liu Y."/>
            <person name="Xu W."/>
            <person name="Pan J."/>
            <person name="Luo Z.H."/>
            <person name="Li M."/>
        </authorList>
    </citation>
    <scope>NUCLEOTIDE SEQUENCE [LARGE SCALE GENOMIC DNA]</scope>
    <source>
        <strain evidence="4">HyVt-483</strain>
    </source>
</reference>
<proteinExistence type="inferred from homology"/>
<dbReference type="InterPro" id="IPR000462">
    <property type="entry name" value="CDP-OH_P_trans"/>
</dbReference>
<dbReference type="PROSITE" id="PS00379">
    <property type="entry name" value="CDP_ALCOHOL_P_TRANSF"/>
    <property type="match status" value="1"/>
</dbReference>
<keyword evidence="1 2" id="KW-0808">Transferase</keyword>
<evidence type="ECO:0000256" key="2">
    <source>
        <dbReference type="RuleBase" id="RU003750"/>
    </source>
</evidence>
<dbReference type="Pfam" id="PF01066">
    <property type="entry name" value="CDP-OH_P_transf"/>
    <property type="match status" value="1"/>
</dbReference>
<dbReference type="InterPro" id="IPR048254">
    <property type="entry name" value="CDP_ALCOHOL_P_TRANSF_CS"/>
</dbReference>